<proteinExistence type="predicted"/>
<dbReference type="SUPFAM" id="SSF47226">
    <property type="entry name" value="Histidine-containing phosphotransfer domain, HPT domain"/>
    <property type="match status" value="1"/>
</dbReference>
<dbReference type="GO" id="GO:0005634">
    <property type="term" value="C:nucleus"/>
    <property type="evidence" value="ECO:0007669"/>
    <property type="project" value="TreeGrafter"/>
</dbReference>
<dbReference type="InterPro" id="IPR008207">
    <property type="entry name" value="Sig_transdc_His_kin_Hpt_dom"/>
</dbReference>
<dbReference type="AlphaFoldDB" id="X0TAL2"/>
<dbReference type="EMBL" id="BARS01012819">
    <property type="protein sequence ID" value="GAF90523.1"/>
    <property type="molecule type" value="Genomic_DNA"/>
</dbReference>
<accession>X0TAL2</accession>
<reference evidence="2" key="1">
    <citation type="journal article" date="2014" name="Front. Microbiol.">
        <title>High frequency of phylogenetically diverse reductive dehalogenase-homologous genes in deep subseafloor sedimentary metagenomes.</title>
        <authorList>
            <person name="Kawai M."/>
            <person name="Futagami T."/>
            <person name="Toyoda A."/>
            <person name="Takaki Y."/>
            <person name="Nishi S."/>
            <person name="Hori S."/>
            <person name="Arai W."/>
            <person name="Tsubouchi T."/>
            <person name="Morono Y."/>
            <person name="Uchiyama I."/>
            <person name="Ito T."/>
            <person name="Fujiyama A."/>
            <person name="Inagaki F."/>
            <person name="Takami H."/>
        </authorList>
    </citation>
    <scope>NUCLEOTIDE SEQUENCE</scope>
    <source>
        <strain evidence="2">Expedition CK06-06</strain>
    </source>
</reference>
<evidence type="ECO:0000313" key="2">
    <source>
        <dbReference type="EMBL" id="GAF90523.1"/>
    </source>
</evidence>
<dbReference type="Gene3D" id="1.20.120.160">
    <property type="entry name" value="HPT domain"/>
    <property type="match status" value="1"/>
</dbReference>
<gene>
    <name evidence="2" type="ORF">S01H1_22637</name>
</gene>
<name>X0TAL2_9ZZZZ</name>
<sequence>SVLDPGPLEEIRELQAEAGNDLLVRVIGAYFDSAPGLVEAVANAVEKGDATALADAAHPLKSSSASLGALRLSELCKELEAIGRTGSTDGASDLLGDFLSEFARARRALELYTDEPG</sequence>
<dbReference type="PANTHER" id="PTHR28242:SF52">
    <property type="entry name" value="PHOSPHORELAY INTERMEDIATE PROTEIN YPD1"/>
    <property type="match status" value="1"/>
</dbReference>
<protein>
    <recommendedName>
        <fullName evidence="1">HPt domain-containing protein</fullName>
    </recommendedName>
</protein>
<dbReference type="PANTHER" id="PTHR28242">
    <property type="entry name" value="PHOSPHORELAY INTERMEDIATE PROTEIN YPD1"/>
    <property type="match status" value="1"/>
</dbReference>
<dbReference type="GO" id="GO:0043424">
    <property type="term" value="F:protein histidine kinase binding"/>
    <property type="evidence" value="ECO:0007669"/>
    <property type="project" value="InterPro"/>
</dbReference>
<comment type="caution">
    <text evidence="2">The sequence shown here is derived from an EMBL/GenBank/DDBJ whole genome shotgun (WGS) entry which is preliminary data.</text>
</comment>
<evidence type="ECO:0000259" key="1">
    <source>
        <dbReference type="PROSITE" id="PS50894"/>
    </source>
</evidence>
<dbReference type="InterPro" id="IPR036641">
    <property type="entry name" value="HPT_dom_sf"/>
</dbReference>
<dbReference type="GO" id="GO:0009927">
    <property type="term" value="F:histidine phosphotransfer kinase activity"/>
    <property type="evidence" value="ECO:0007669"/>
    <property type="project" value="InterPro"/>
</dbReference>
<organism evidence="2">
    <name type="scientific">marine sediment metagenome</name>
    <dbReference type="NCBI Taxonomy" id="412755"/>
    <lineage>
        <taxon>unclassified sequences</taxon>
        <taxon>metagenomes</taxon>
        <taxon>ecological metagenomes</taxon>
    </lineage>
</organism>
<dbReference type="GO" id="GO:0000160">
    <property type="term" value="P:phosphorelay signal transduction system"/>
    <property type="evidence" value="ECO:0007669"/>
    <property type="project" value="InterPro"/>
</dbReference>
<dbReference type="Pfam" id="PF01627">
    <property type="entry name" value="Hpt"/>
    <property type="match status" value="1"/>
</dbReference>
<dbReference type="PROSITE" id="PS50894">
    <property type="entry name" value="HPT"/>
    <property type="match status" value="1"/>
</dbReference>
<dbReference type="GO" id="GO:0005737">
    <property type="term" value="C:cytoplasm"/>
    <property type="evidence" value="ECO:0007669"/>
    <property type="project" value="TreeGrafter"/>
</dbReference>
<dbReference type="InterPro" id="IPR045871">
    <property type="entry name" value="AHP1-5/YPD1"/>
</dbReference>
<feature type="domain" description="HPt" evidence="1">
    <location>
        <begin position="19"/>
        <end position="112"/>
    </location>
</feature>
<feature type="non-terminal residue" evidence="2">
    <location>
        <position position="1"/>
    </location>
</feature>